<feature type="domain" description="Ig-like" evidence="2">
    <location>
        <begin position="110"/>
        <end position="192"/>
    </location>
</feature>
<evidence type="ECO:0000313" key="4">
    <source>
        <dbReference type="Proteomes" id="UP000324832"/>
    </source>
</evidence>
<dbReference type="PROSITE" id="PS50835">
    <property type="entry name" value="IG_LIKE"/>
    <property type="match status" value="1"/>
</dbReference>
<name>A0A5E4QEH7_9NEOP</name>
<dbReference type="PANTHER" id="PTHR21261">
    <property type="entry name" value="BEAT PROTEIN"/>
    <property type="match status" value="1"/>
</dbReference>
<feature type="signal peptide" evidence="1">
    <location>
        <begin position="1"/>
        <end position="17"/>
    </location>
</feature>
<dbReference type="Proteomes" id="UP000324832">
    <property type="component" value="Unassembled WGS sequence"/>
</dbReference>
<dbReference type="SUPFAM" id="SSF48726">
    <property type="entry name" value="Immunoglobulin"/>
    <property type="match status" value="1"/>
</dbReference>
<dbReference type="PANTHER" id="PTHR21261:SF15">
    <property type="entry name" value="BEATEN PATH IIIA, ISOFORM D-RELATED"/>
    <property type="match status" value="1"/>
</dbReference>
<dbReference type="EMBL" id="FZQP02002846">
    <property type="protein sequence ID" value="VVC96683.1"/>
    <property type="molecule type" value="Genomic_DNA"/>
</dbReference>
<gene>
    <name evidence="3" type="ORF">LSINAPIS_LOCUS8133</name>
</gene>
<dbReference type="InterPro" id="IPR007110">
    <property type="entry name" value="Ig-like_dom"/>
</dbReference>
<proteinExistence type="predicted"/>
<keyword evidence="4" id="KW-1185">Reference proteome</keyword>
<organism evidence="3 4">
    <name type="scientific">Leptidea sinapis</name>
    <dbReference type="NCBI Taxonomy" id="189913"/>
    <lineage>
        <taxon>Eukaryota</taxon>
        <taxon>Metazoa</taxon>
        <taxon>Ecdysozoa</taxon>
        <taxon>Arthropoda</taxon>
        <taxon>Hexapoda</taxon>
        <taxon>Insecta</taxon>
        <taxon>Pterygota</taxon>
        <taxon>Neoptera</taxon>
        <taxon>Endopterygota</taxon>
        <taxon>Lepidoptera</taxon>
        <taxon>Glossata</taxon>
        <taxon>Ditrysia</taxon>
        <taxon>Papilionoidea</taxon>
        <taxon>Pieridae</taxon>
        <taxon>Dismorphiinae</taxon>
        <taxon>Leptidea</taxon>
    </lineage>
</organism>
<reference evidence="3 4" key="1">
    <citation type="submission" date="2017-07" db="EMBL/GenBank/DDBJ databases">
        <authorList>
            <person name="Talla V."/>
            <person name="Backstrom N."/>
        </authorList>
    </citation>
    <scope>NUCLEOTIDE SEQUENCE [LARGE SCALE GENOMIC DNA]</scope>
</reference>
<dbReference type="InterPro" id="IPR036179">
    <property type="entry name" value="Ig-like_dom_sf"/>
</dbReference>
<protein>
    <recommendedName>
        <fullName evidence="2">Ig-like domain-containing protein</fullName>
    </recommendedName>
</protein>
<evidence type="ECO:0000256" key="1">
    <source>
        <dbReference type="SAM" id="SignalP"/>
    </source>
</evidence>
<keyword evidence="1" id="KW-0732">Signal</keyword>
<sequence length="243" mass="27843">MTFLLLICLCAYKITQLKVPLYADPRRAAELSCHFIMDDYELHSVKLYRDLDEIFRYNPSQKSEDDVCCYQRWSLRRHITSRLVFVTQIIAEEDIININYYPPALPDRDPVITGAPRLLKPGEQALLNCTSDYSLPASVINWYIDDELQKPEPWLRTELSEPQPGGLRASSRVLRLKMPPETTGTLRVRCEAVLMVEPPVVRDTSAIVTLLSQTQLSKYVSKADINTAHAVNIAVIWTLNNFF</sequence>
<accession>A0A5E4QEH7</accession>
<feature type="chain" id="PRO_5022957100" description="Ig-like domain-containing protein" evidence="1">
    <location>
        <begin position="18"/>
        <end position="243"/>
    </location>
</feature>
<evidence type="ECO:0000313" key="3">
    <source>
        <dbReference type="EMBL" id="VVC96683.1"/>
    </source>
</evidence>
<evidence type="ECO:0000259" key="2">
    <source>
        <dbReference type="PROSITE" id="PS50835"/>
    </source>
</evidence>
<dbReference type="AlphaFoldDB" id="A0A5E4QEH7"/>